<name>A0ABU8CWX2_9GAMM</name>
<evidence type="ECO:0000313" key="3">
    <source>
        <dbReference type="Proteomes" id="UP001387215"/>
    </source>
</evidence>
<protein>
    <submittedName>
        <fullName evidence="2">Uncharacterized protein</fullName>
    </submittedName>
</protein>
<gene>
    <name evidence="2" type="ORF">V2J18_00440</name>
</gene>
<organism evidence="2 3">
    <name type="scientific">Lysobacter firmicutimachus</name>
    <dbReference type="NCBI Taxonomy" id="1792846"/>
    <lineage>
        <taxon>Bacteria</taxon>
        <taxon>Pseudomonadati</taxon>
        <taxon>Pseudomonadota</taxon>
        <taxon>Gammaproteobacteria</taxon>
        <taxon>Lysobacterales</taxon>
        <taxon>Lysobacteraceae</taxon>
        <taxon>Lysobacter</taxon>
    </lineage>
</organism>
<proteinExistence type="predicted"/>
<dbReference type="Proteomes" id="UP001387215">
    <property type="component" value="Unassembled WGS sequence"/>
</dbReference>
<feature type="region of interest" description="Disordered" evidence="1">
    <location>
        <begin position="100"/>
        <end position="121"/>
    </location>
</feature>
<dbReference type="EMBL" id="JBANDL010000002">
    <property type="protein sequence ID" value="MEI2453137.1"/>
    <property type="molecule type" value="Genomic_DNA"/>
</dbReference>
<reference evidence="2 3" key="1">
    <citation type="submission" date="2024-02" db="EMBL/GenBank/DDBJ databases">
        <title>Lysobacter Genome Sequencing and Mining.</title>
        <authorList>
            <person name="Bierman J."/>
            <person name="Walker M.C."/>
        </authorList>
    </citation>
    <scope>NUCLEOTIDE SEQUENCE [LARGE SCALE GENOMIC DNA]</scope>
    <source>
        <strain evidence="2 3">PB6250</strain>
    </source>
</reference>
<dbReference type="RefSeq" id="WP_336130558.1">
    <property type="nucleotide sequence ID" value="NZ_JBANDL010000002.1"/>
</dbReference>
<accession>A0ABU8CWX2</accession>
<evidence type="ECO:0000256" key="1">
    <source>
        <dbReference type="SAM" id="MobiDB-lite"/>
    </source>
</evidence>
<comment type="caution">
    <text evidence="2">The sequence shown here is derived from an EMBL/GenBank/DDBJ whole genome shotgun (WGS) entry which is preliminary data.</text>
</comment>
<sequence length="121" mass="12845">MKALSQATLIELARAGAVRGDTLHGRTDGYLLSVQYGLHEAVLTAKRGGTCRFARIDTALTLLRTVRAAAVEVRLADIARPPRPDCRGCPVGLAALKRLHAEAATPPPAVPRARSPRGPHP</sequence>
<evidence type="ECO:0000313" key="2">
    <source>
        <dbReference type="EMBL" id="MEI2453137.1"/>
    </source>
</evidence>
<keyword evidence="3" id="KW-1185">Reference proteome</keyword>